<keyword evidence="1" id="KW-0732">Signal</keyword>
<dbReference type="OrthoDB" id="3641682at2759"/>
<protein>
    <submittedName>
        <fullName evidence="2">Uncharacterized protein</fullName>
    </submittedName>
</protein>
<reference evidence="2" key="1">
    <citation type="submission" date="2022-10" db="EMBL/GenBank/DDBJ databases">
        <title>Tapping the CABI collections for fungal endophytes: first genome assemblies for Collariella, Neodidymelliopsis, Ascochyta clinopodiicola, Didymella pomorum, Didymosphaeria variabile, Neocosmospora piperis and Neocucurbitaria cava.</title>
        <authorList>
            <person name="Hill R."/>
        </authorList>
    </citation>
    <scope>NUCLEOTIDE SEQUENCE</scope>
    <source>
        <strain evidence="2">IMI 366586</strain>
    </source>
</reference>
<keyword evidence="3" id="KW-1185">Reference proteome</keyword>
<sequence>MRANELFLALAPVVLANPILRSEKTQDVHIVLELSKEASQAAITVWNKEQSEAIANSCSDSLASGPFEKHPIAFKVDENGSGNLTIGDESHSIGSTDDAIKCGRIASETELVVNCAVSVPGSIELKPLSKRDLKTCFPNGPLEVTQTMDVFEGKVEEGSPAEKPSDVVEPELTQDEVDKIVKERGLDKRQTPCGIWTSQTRRVGNGNPHQNPLNIQLSEPMQCPGHIGCSTYHTTSRSYSIGWSANAAVGWISGGFDVVKTIETGNSYVCNGNPNDFFAVWKKQGQTAYTVQKGLYNSCTNSWQSVGGRIIIWSPNANNRRGYYYCVYGRNYVRAMGDRWLDTSPNTPGGP</sequence>
<evidence type="ECO:0000313" key="2">
    <source>
        <dbReference type="EMBL" id="KAJ4328993.1"/>
    </source>
</evidence>
<organism evidence="2 3">
    <name type="scientific">Fusarium piperis</name>
    <dbReference type="NCBI Taxonomy" id="1435070"/>
    <lineage>
        <taxon>Eukaryota</taxon>
        <taxon>Fungi</taxon>
        <taxon>Dikarya</taxon>
        <taxon>Ascomycota</taxon>
        <taxon>Pezizomycotina</taxon>
        <taxon>Sordariomycetes</taxon>
        <taxon>Hypocreomycetidae</taxon>
        <taxon>Hypocreales</taxon>
        <taxon>Nectriaceae</taxon>
        <taxon>Fusarium</taxon>
        <taxon>Fusarium solani species complex</taxon>
    </lineage>
</organism>
<gene>
    <name evidence="2" type="ORF">N0V84_000565</name>
</gene>
<feature type="signal peptide" evidence="1">
    <location>
        <begin position="1"/>
        <end position="16"/>
    </location>
</feature>
<accession>A0A9W8WN89</accession>
<name>A0A9W8WN89_9HYPO</name>
<dbReference type="Proteomes" id="UP001140502">
    <property type="component" value="Unassembled WGS sequence"/>
</dbReference>
<feature type="chain" id="PRO_5040855620" evidence="1">
    <location>
        <begin position="17"/>
        <end position="351"/>
    </location>
</feature>
<comment type="caution">
    <text evidence="2">The sequence shown here is derived from an EMBL/GenBank/DDBJ whole genome shotgun (WGS) entry which is preliminary data.</text>
</comment>
<evidence type="ECO:0000313" key="3">
    <source>
        <dbReference type="Proteomes" id="UP001140502"/>
    </source>
</evidence>
<evidence type="ECO:0000256" key="1">
    <source>
        <dbReference type="SAM" id="SignalP"/>
    </source>
</evidence>
<dbReference type="EMBL" id="JAPEUR010000005">
    <property type="protein sequence ID" value="KAJ4328993.1"/>
    <property type="molecule type" value="Genomic_DNA"/>
</dbReference>
<proteinExistence type="predicted"/>
<dbReference type="AlphaFoldDB" id="A0A9W8WN89"/>